<dbReference type="Proteomes" id="UP001064048">
    <property type="component" value="Chromosome 27"/>
</dbReference>
<comment type="caution">
    <text evidence="1">The sequence shown here is derived from an EMBL/GenBank/DDBJ whole genome shotgun (WGS) entry which is preliminary data.</text>
</comment>
<dbReference type="EMBL" id="CM046127">
    <property type="protein sequence ID" value="KAI8441461.1"/>
    <property type="molecule type" value="Genomic_DNA"/>
</dbReference>
<keyword evidence="2" id="KW-1185">Reference proteome</keyword>
<evidence type="ECO:0000313" key="1">
    <source>
        <dbReference type="EMBL" id="KAI8441461.1"/>
    </source>
</evidence>
<name>A0ACC0KY16_CHOFU</name>
<organism evidence="1 2">
    <name type="scientific">Choristoneura fumiferana</name>
    <name type="common">Spruce budworm moth</name>
    <name type="synonym">Archips fumiferana</name>
    <dbReference type="NCBI Taxonomy" id="7141"/>
    <lineage>
        <taxon>Eukaryota</taxon>
        <taxon>Metazoa</taxon>
        <taxon>Ecdysozoa</taxon>
        <taxon>Arthropoda</taxon>
        <taxon>Hexapoda</taxon>
        <taxon>Insecta</taxon>
        <taxon>Pterygota</taxon>
        <taxon>Neoptera</taxon>
        <taxon>Endopterygota</taxon>
        <taxon>Lepidoptera</taxon>
        <taxon>Glossata</taxon>
        <taxon>Ditrysia</taxon>
        <taxon>Tortricoidea</taxon>
        <taxon>Tortricidae</taxon>
        <taxon>Tortricinae</taxon>
        <taxon>Choristoneura</taxon>
    </lineage>
</organism>
<accession>A0ACC0KY16</accession>
<reference evidence="1 2" key="1">
    <citation type="journal article" date="2022" name="Genome Biol. Evol.">
        <title>The Spruce Budworm Genome: Reconstructing the Evolutionary History of Antifreeze Proteins.</title>
        <authorList>
            <person name="Beliveau C."/>
            <person name="Gagne P."/>
            <person name="Picq S."/>
            <person name="Vernygora O."/>
            <person name="Keeling C.I."/>
            <person name="Pinkney K."/>
            <person name="Doucet D."/>
            <person name="Wen F."/>
            <person name="Johnston J.S."/>
            <person name="Maaroufi H."/>
            <person name="Boyle B."/>
            <person name="Laroche J."/>
            <person name="Dewar K."/>
            <person name="Juretic N."/>
            <person name="Blackburn G."/>
            <person name="Nisole A."/>
            <person name="Brunet B."/>
            <person name="Brandao M."/>
            <person name="Lumley L."/>
            <person name="Duan J."/>
            <person name="Quan G."/>
            <person name="Lucarotti C.J."/>
            <person name="Roe A.D."/>
            <person name="Sperling F.A.H."/>
            <person name="Levesque R.C."/>
            <person name="Cusson M."/>
        </authorList>
    </citation>
    <scope>NUCLEOTIDE SEQUENCE [LARGE SCALE GENOMIC DNA]</scope>
    <source>
        <strain evidence="1">Glfc:IPQL:Cfum</strain>
    </source>
</reference>
<protein>
    <submittedName>
        <fullName evidence="1">Uncharacterized protein</fullName>
    </submittedName>
</protein>
<proteinExistence type="predicted"/>
<evidence type="ECO:0000313" key="2">
    <source>
        <dbReference type="Proteomes" id="UP001064048"/>
    </source>
</evidence>
<sequence>MNELLQGNEVELRHRATINFFKKFKYALITIADEIVKVENVVKKEISEKEEAEEPKDQLVNNLEELRKMAEAVSSQLDAAKKAEEVKEEKVFELKKEAMEPEAAHSYLYTKMLEGKWFSILRHENSFLVSDDKEQKVYCDNEHSCSEVILSQGHKWDVSNNLHLLNDPSLFTLNSMVTSVQVPSNNVYLDSSMSMSGLDQDMLDASKDGIVEEFEQEKEQDNDLEKELQADALKHDLATQKAKASSLTSLGLLNFNALSTYVTCDSPPPIQMTADEMQQLDRCKVHGLPKKKGGNFVPRELRHGWWRITDPEQLKELMDTLHQRGVRERELHASLLHNTPTVNNKV</sequence>
<gene>
    <name evidence="1" type="ORF">MSG28_015060</name>
</gene>